<comment type="caution">
    <text evidence="3">The sequence shown here is derived from an EMBL/GenBank/DDBJ whole genome shotgun (WGS) entry which is preliminary data.</text>
</comment>
<accession>A0A015TUH4</accession>
<protein>
    <submittedName>
        <fullName evidence="3">Putative tonB-dependent receptor</fullName>
    </submittedName>
</protein>
<dbReference type="Proteomes" id="UP000020529">
    <property type="component" value="Unassembled WGS sequence"/>
</dbReference>
<evidence type="ECO:0000259" key="2">
    <source>
        <dbReference type="Pfam" id="PF14905"/>
    </source>
</evidence>
<feature type="signal peptide" evidence="1">
    <location>
        <begin position="1"/>
        <end position="20"/>
    </location>
</feature>
<proteinExistence type="predicted"/>
<keyword evidence="3" id="KW-0675">Receptor</keyword>
<gene>
    <name evidence="3" type="ORF">M124_1885</name>
</gene>
<sequence>MKRIYLTFVFAGAVCFQVAAQNVDEDRILSADSLITMDGRLDSLYRSLPEVMVVGERPVVKAMQGKLVYDLPRLIQNFAVDNAYDAIKELPGVSEMNDNLTLGGKSVTVVLDGKVTTMTQEQLNTLLKSIPAGRIEKAEVMYSAPARYQVRGAMINICLKQGDSGKSTLQGEFFSDYRQKHYEYLTERASLLYSGHKFSADFLYSYSHGRNYFLTDKEALHALSDGTIHPISTNESQRSRSNRHNLRLAGDYVFAANHQLSVTYNAQFVNGFNLSTVDGTQISNARTRMTDQLHNARLDYHMPFGWKAGVEYTYYHSPSSQLLHSRMGSDELDFRVKDSQRINRWKLFLSGEHDLDNGWGMNYGAVYTTSLDNSHQYYHDPETDEIISGNSNMKSRRREQTLNFYAGFNKAFGDKLSLDASLAAEQFHTTVWNEWSLYPTFNINYAPAPGNVWQLSLSSDKSYPDYWATQDAVSYMGGGYSEIHGNPYLKPEINYQLQLTYVLNSKYMFNAWYSHTKDNATQTLYQSPERLVEIYKYFNFDFEQQVGVQAVVPFAIGRWLKSRFTLTGVYDRQKDSDFWDIPFDRKAYYAMLNMNHTVTLFSHPDIKLIVSGMIRSKAIQGIYDLPASGNLDIALRYGFANGKALLTLRCNDLFETGQISPRIYYAMQNVTNHYSAFREFGVSFTYKFGGYKEKKREGVDTSRFK</sequence>
<dbReference type="EMBL" id="JGCY01000294">
    <property type="protein sequence ID" value="EXY74346.1"/>
    <property type="molecule type" value="Genomic_DNA"/>
</dbReference>
<evidence type="ECO:0000313" key="3">
    <source>
        <dbReference type="EMBL" id="EXY74346.1"/>
    </source>
</evidence>
<dbReference type="Pfam" id="PF14905">
    <property type="entry name" value="OMP_b-brl_3"/>
    <property type="match status" value="1"/>
</dbReference>
<organism evidence="3 4">
    <name type="scientific">Bacteroides fragilis str. 3988T(B)14</name>
    <dbReference type="NCBI Taxonomy" id="1339315"/>
    <lineage>
        <taxon>Bacteria</taxon>
        <taxon>Pseudomonadati</taxon>
        <taxon>Bacteroidota</taxon>
        <taxon>Bacteroidia</taxon>
        <taxon>Bacteroidales</taxon>
        <taxon>Bacteroidaceae</taxon>
        <taxon>Bacteroides</taxon>
    </lineage>
</organism>
<dbReference type="InterPro" id="IPR041700">
    <property type="entry name" value="OMP_b-brl_3"/>
</dbReference>
<evidence type="ECO:0000256" key="1">
    <source>
        <dbReference type="SAM" id="SignalP"/>
    </source>
</evidence>
<feature type="domain" description="Outer membrane protein beta-barrel" evidence="2">
    <location>
        <begin position="307"/>
        <end position="686"/>
    </location>
</feature>
<dbReference type="PATRIC" id="fig|1339315.3.peg.2641"/>
<dbReference type="AlphaFoldDB" id="A0A015TUH4"/>
<dbReference type="SUPFAM" id="SSF56935">
    <property type="entry name" value="Porins"/>
    <property type="match status" value="1"/>
</dbReference>
<name>A0A015TUH4_BACFG</name>
<evidence type="ECO:0000313" key="4">
    <source>
        <dbReference type="Proteomes" id="UP000020529"/>
    </source>
</evidence>
<reference evidence="3 4" key="1">
    <citation type="submission" date="2014-02" db="EMBL/GenBank/DDBJ databases">
        <authorList>
            <person name="Sears C."/>
            <person name="Carroll K."/>
            <person name="Sack B.R."/>
            <person name="Qadri F."/>
            <person name="Myers L.L."/>
            <person name="Chung G.-T."/>
            <person name="Escheverria P."/>
            <person name="Fraser C.M."/>
            <person name="Sadzewicz L."/>
            <person name="Shefchek K.A."/>
            <person name="Tallon L."/>
            <person name="Das S.P."/>
            <person name="Daugherty S."/>
            <person name="Mongodin E.F."/>
        </authorList>
    </citation>
    <scope>NUCLEOTIDE SEQUENCE [LARGE SCALE GENOMIC DNA]</scope>
    <source>
        <strain evidence="4">3988T(B)14</strain>
    </source>
</reference>
<keyword evidence="1" id="KW-0732">Signal</keyword>
<dbReference type="RefSeq" id="WP_032588085.1">
    <property type="nucleotide sequence ID" value="NZ_JGCY01000294.1"/>
</dbReference>
<feature type="chain" id="PRO_5001477259" evidence="1">
    <location>
        <begin position="21"/>
        <end position="705"/>
    </location>
</feature>